<name>A0A6J5NKN2_9CAUD</name>
<gene>
    <name evidence="1" type="ORF">UFOVP723_177</name>
</gene>
<reference evidence="1" key="1">
    <citation type="submission" date="2020-04" db="EMBL/GenBank/DDBJ databases">
        <authorList>
            <person name="Chiriac C."/>
            <person name="Salcher M."/>
            <person name="Ghai R."/>
            <person name="Kavagutti S V."/>
        </authorList>
    </citation>
    <scope>NUCLEOTIDE SEQUENCE</scope>
</reference>
<evidence type="ECO:0000313" key="1">
    <source>
        <dbReference type="EMBL" id="CAB4160430.1"/>
    </source>
</evidence>
<protein>
    <submittedName>
        <fullName evidence="1">Uncharacterized protein</fullName>
    </submittedName>
</protein>
<organism evidence="1">
    <name type="scientific">uncultured Caudovirales phage</name>
    <dbReference type="NCBI Taxonomy" id="2100421"/>
    <lineage>
        <taxon>Viruses</taxon>
        <taxon>Duplodnaviria</taxon>
        <taxon>Heunggongvirae</taxon>
        <taxon>Uroviricota</taxon>
        <taxon>Caudoviricetes</taxon>
        <taxon>Peduoviridae</taxon>
        <taxon>Maltschvirus</taxon>
        <taxon>Maltschvirus maltsch</taxon>
    </lineage>
</organism>
<dbReference type="EMBL" id="LR796697">
    <property type="protein sequence ID" value="CAB4160430.1"/>
    <property type="molecule type" value="Genomic_DNA"/>
</dbReference>
<accession>A0A6J5NKN2</accession>
<proteinExistence type="predicted"/>
<sequence length="903" mass="98440">MKRKEAVYKGLEFVPVYFQDTSLTSPDYFQITEFPTRLTAGKNLFKLRGHPTNLRVGGVLNLEVLDYNGDPIYTEVVDYIDEDKSRVIAIYIYTETSPGDCTITLISEAQTINGQSVPQEWQGRPNLKWSRTVPVNPNVSNVSEIIFSKIPEITVSEQVGVQLDRIYSGSQQFPTYTTGTVRLFTLNGIPAIELIGGKFTGDMQTGTITVATPQNSTPTPNYPVVSTPYVSTIKKVLSDTTALLDREYTVYSSQSIFPHTYTEFAASSYSLTYEQTPTYVATENSQSFALLQIKGLEPATGDVSRIKVYTNNKGTVGTWELVNDVELEETEIFVTSTASLFPDQSIGTFTSQSIINTYWDGFTYTGKTTGTAPTLTWSTASLNNAMNIASATNISNQNAVLVVQNKSAYNGVFIATSSYKVTIDALGTRDATGLNPRLSVYVSGSAVAFDPTDYFNQELPKILGKRIGELEVTSDSQRFDDTVFNFESNYDGTGALLFVVESGQWQIADVRTTTDNDAGYSPNYTRIRSIIETPHKANNQISFKVEYYNVDGVVSKQTSYLYDNAWQGGNRYIDGDYSMLTGSLYVADSLESGVAISGYKNTGFVRSLGYEGFYAGFPGFLLWSGSALSGSLGTKGGVPYNGVGLELYGDANNYFRYSTNPSELDVHTETFFFGDPNSQYISGSNGNLEISSSGFYLTADGDVTASSFIALNGGDILFDSNSEFVDGKNVGRIVYFDQTEVVFDLSTISGVVNAQTASVFQTYILPGETRCQMSYTYEITNNNPTNVVTVQCRAYIGSASLGPISNSSYYGAFQDETAIGGPLFVGSVPAATTESGANNQEATSGGGTALTLRQGMYVQIYLVVYAPSILPTGTVKMKNFVWRTSRIVGSTTITPLGPPIFEF</sequence>